<dbReference type="WBParaSite" id="nRc.2.0.1.t00234-RA">
    <property type="protein sequence ID" value="nRc.2.0.1.t00234-RA"/>
    <property type="gene ID" value="nRc.2.0.1.g00234"/>
</dbReference>
<proteinExistence type="predicted"/>
<reference evidence="2" key="1">
    <citation type="submission" date="2022-11" db="UniProtKB">
        <authorList>
            <consortium name="WormBaseParasite"/>
        </authorList>
    </citation>
    <scope>IDENTIFICATION</scope>
</reference>
<evidence type="ECO:0000313" key="1">
    <source>
        <dbReference type="Proteomes" id="UP000887565"/>
    </source>
</evidence>
<sequence length="65" mass="7267">MFDTCRAERASLRKFSNSGSMVGSGDGEGDFLSFSSDTDPNGFHFGLKTSMNIHKHFKKTRLYVD</sequence>
<protein>
    <submittedName>
        <fullName evidence="2">Uncharacterized protein</fullName>
    </submittedName>
</protein>
<evidence type="ECO:0000313" key="2">
    <source>
        <dbReference type="WBParaSite" id="nRc.2.0.1.t00234-RA"/>
    </source>
</evidence>
<keyword evidence="1" id="KW-1185">Reference proteome</keyword>
<dbReference type="AlphaFoldDB" id="A0A915HEX6"/>
<name>A0A915HEX6_ROMCU</name>
<dbReference type="Proteomes" id="UP000887565">
    <property type="component" value="Unplaced"/>
</dbReference>
<accession>A0A915HEX6</accession>
<organism evidence="1 2">
    <name type="scientific">Romanomermis culicivorax</name>
    <name type="common">Nematode worm</name>
    <dbReference type="NCBI Taxonomy" id="13658"/>
    <lineage>
        <taxon>Eukaryota</taxon>
        <taxon>Metazoa</taxon>
        <taxon>Ecdysozoa</taxon>
        <taxon>Nematoda</taxon>
        <taxon>Enoplea</taxon>
        <taxon>Dorylaimia</taxon>
        <taxon>Mermithida</taxon>
        <taxon>Mermithoidea</taxon>
        <taxon>Mermithidae</taxon>
        <taxon>Romanomermis</taxon>
    </lineage>
</organism>